<feature type="compositionally biased region" description="Basic and acidic residues" evidence="1">
    <location>
        <begin position="23"/>
        <end position="44"/>
    </location>
</feature>
<evidence type="ECO:0000313" key="2">
    <source>
        <dbReference type="Proteomes" id="UP000887566"/>
    </source>
</evidence>
<dbReference type="WBParaSite" id="PSAMB.scaffold421size51898.g5687.t1">
    <property type="protein sequence ID" value="PSAMB.scaffold421size51898.g5687.t1"/>
    <property type="gene ID" value="PSAMB.scaffold421size51898.g5687"/>
</dbReference>
<evidence type="ECO:0000256" key="1">
    <source>
        <dbReference type="SAM" id="MobiDB-lite"/>
    </source>
</evidence>
<feature type="compositionally biased region" description="Low complexity" evidence="1">
    <location>
        <begin position="566"/>
        <end position="588"/>
    </location>
</feature>
<feature type="compositionally biased region" description="Polar residues" evidence="1">
    <location>
        <begin position="234"/>
        <end position="247"/>
    </location>
</feature>
<organism evidence="2 3">
    <name type="scientific">Plectus sambesii</name>
    <dbReference type="NCBI Taxonomy" id="2011161"/>
    <lineage>
        <taxon>Eukaryota</taxon>
        <taxon>Metazoa</taxon>
        <taxon>Ecdysozoa</taxon>
        <taxon>Nematoda</taxon>
        <taxon>Chromadorea</taxon>
        <taxon>Plectida</taxon>
        <taxon>Plectina</taxon>
        <taxon>Plectoidea</taxon>
        <taxon>Plectidae</taxon>
        <taxon>Plectus</taxon>
    </lineage>
</organism>
<feature type="compositionally biased region" description="Basic and acidic residues" evidence="1">
    <location>
        <begin position="64"/>
        <end position="81"/>
    </location>
</feature>
<keyword evidence="2" id="KW-1185">Reference proteome</keyword>
<feature type="compositionally biased region" description="Basic and acidic residues" evidence="1">
    <location>
        <begin position="277"/>
        <end position="287"/>
    </location>
</feature>
<feature type="region of interest" description="Disordered" evidence="1">
    <location>
        <begin position="389"/>
        <end position="514"/>
    </location>
</feature>
<name>A0A914WJM8_9BILA</name>
<feature type="compositionally biased region" description="Low complexity" evidence="1">
    <location>
        <begin position="441"/>
        <end position="450"/>
    </location>
</feature>
<evidence type="ECO:0000313" key="3">
    <source>
        <dbReference type="WBParaSite" id="PSAMB.scaffold421size51898.g5687.t1"/>
    </source>
</evidence>
<feature type="compositionally biased region" description="Basic and acidic residues" evidence="1">
    <location>
        <begin position="595"/>
        <end position="606"/>
    </location>
</feature>
<feature type="compositionally biased region" description="Basic and acidic residues" evidence="1">
    <location>
        <begin position="550"/>
        <end position="561"/>
    </location>
</feature>
<dbReference type="AlphaFoldDB" id="A0A914WJM8"/>
<feature type="compositionally biased region" description="Basic and acidic residues" evidence="1">
    <location>
        <begin position="194"/>
        <end position="223"/>
    </location>
</feature>
<feature type="compositionally biased region" description="Low complexity" evidence="1">
    <location>
        <begin position="265"/>
        <end position="276"/>
    </location>
</feature>
<dbReference type="Proteomes" id="UP000887566">
    <property type="component" value="Unplaced"/>
</dbReference>
<feature type="region of interest" description="Disordered" evidence="1">
    <location>
        <begin position="541"/>
        <end position="609"/>
    </location>
</feature>
<feature type="compositionally biased region" description="Basic and acidic residues" evidence="1">
    <location>
        <begin position="171"/>
        <end position="186"/>
    </location>
</feature>
<feature type="compositionally biased region" description="Basic and acidic residues" evidence="1">
    <location>
        <begin position="297"/>
        <end position="325"/>
    </location>
</feature>
<feature type="compositionally biased region" description="Polar residues" evidence="1">
    <location>
        <begin position="472"/>
        <end position="481"/>
    </location>
</feature>
<sequence length="722" mass="76305">MADGSTPNLGSVDEPVKDALGNDTERRPTYPELEIERAFIRYTDDGAVPTDLPDLDAPPQPDSARNEETPVVAHEEIERQPAEGAPAGERQTPEGGVDEVGVHVASHHEFDGEHSGRRYVTVNGGVTADGQPIVQCVALDASDTGAGATETLSSFHHVTSQNQFEPQQWSGDHEESEFHPSLRNDETDIVVASHLDDDERTAGEEKKVASSDDFPSEERKRLDSLIGGEEGENSFVQFMQPGQQTGVFTAEPAPAEEDHTHADQPSSTTETPAPTTDDSHTESESTRTETTSYHAVSEAKKTFAVESWDGTHADETNEHEEHAAHSEQTAPEPTEVASTAEEQWTTPQESVGGASIAAPGTVIDGVYNGLPILGAVAASNEAGTTVDANAATTNAATEEREISPVQSDDKVAQDSRERRSQSPEPVTIVAEADRAAERAAAESSADSSAAPTAVPMSEPVEPGALDHAINASAESMQSDQSVPAGASPPVDAQQKAESCAPPHLTTQPFRSLAAAPQYANPTDVSAPGTVVEGVLNGLPILGAVVPSPKPRAEAAMEEKSPAEPVAQPAQSSPESAAAPPSSASQQSATTVQHQSNEEPEKKESHPGDWCNMLASEKLSQLEEELRALGMPNSSASSGVTNMLQSALDRLGPGGDLQIKMNSQRQKKTTTMVYESEMPGFKGLNTAEIMDMQGQLMNKLKEATASLRTATADSKLCCSLTIY</sequence>
<proteinExistence type="predicted"/>
<feature type="compositionally biased region" description="Basic and acidic residues" evidence="1">
    <location>
        <begin position="431"/>
        <end position="440"/>
    </location>
</feature>
<reference evidence="3" key="1">
    <citation type="submission" date="2022-11" db="UniProtKB">
        <authorList>
            <consortium name="WormBaseParasite"/>
        </authorList>
    </citation>
    <scope>IDENTIFICATION</scope>
</reference>
<feature type="region of interest" description="Disordered" evidence="1">
    <location>
        <begin position="165"/>
        <end position="356"/>
    </location>
</feature>
<feature type="region of interest" description="Disordered" evidence="1">
    <location>
        <begin position="1"/>
        <end position="96"/>
    </location>
</feature>
<accession>A0A914WJM8</accession>
<feature type="compositionally biased region" description="Polar residues" evidence="1">
    <location>
        <begin position="326"/>
        <end position="349"/>
    </location>
</feature>
<protein>
    <submittedName>
        <fullName evidence="3">Uncharacterized protein</fullName>
    </submittedName>
</protein>
<feature type="compositionally biased region" description="Basic and acidic residues" evidence="1">
    <location>
        <begin position="397"/>
        <end position="421"/>
    </location>
</feature>